<dbReference type="NCBIfam" id="NF033768">
    <property type="entry name" value="myxo_SS_tail"/>
    <property type="match status" value="1"/>
</dbReference>
<feature type="compositionally biased region" description="Polar residues" evidence="2">
    <location>
        <begin position="294"/>
        <end position="306"/>
    </location>
</feature>
<keyword evidence="3" id="KW-1133">Transmembrane helix</keyword>
<sequence>MNTAKSQEEQDLYALIAETETNLSVLQKRLRAIETEFESVAPQKERYELLATVCSSLDRLHELGADDLFWGESVPDADGQLDRARRSVAAFSQSIEGLEQSRKKVEQGIEEQSWKLETLSEELKELKEKERLRLDEFVIEREESALPYRPTAMPWSKQGEDERRFRKVLLLTLLVSFLFGYTTHYWTLPMPDPEEPVEIPERLAKLVKKSEPPPPPPKKEEKKEPDTEKEKTEKKEKKEPKPTPAEKQKARKTAESSGVLAFKNSFADLIDNAPDAELGADARVNDVGKKAEGGQTQRSIVTSAAKSGSGGIDSAALSRDVGGGGEAGVTGVAFSRVDSAIGTDMKDGADRPLSDGPGPSRTDEEIQIVFDRYKATLYRIYNKELRKDPTLQGKLVLRMTIEPDGTVSAVRSESSDLGSKELVAQIVARVGRFNFGPKEGVPAVTILYPIDFLPAS</sequence>
<evidence type="ECO:0000256" key="2">
    <source>
        <dbReference type="SAM" id="MobiDB-lite"/>
    </source>
</evidence>
<keyword evidence="3" id="KW-0812">Transmembrane</keyword>
<feature type="region of interest" description="Disordered" evidence="2">
    <location>
        <begin position="289"/>
        <end position="313"/>
    </location>
</feature>
<evidence type="ECO:0008006" key="6">
    <source>
        <dbReference type="Google" id="ProtNLM"/>
    </source>
</evidence>
<organism evidence="4 5">
    <name type="scientific">Thiohalomonas denitrificans</name>
    <dbReference type="NCBI Taxonomy" id="415747"/>
    <lineage>
        <taxon>Bacteria</taxon>
        <taxon>Pseudomonadati</taxon>
        <taxon>Pseudomonadota</taxon>
        <taxon>Gammaproteobacteria</taxon>
        <taxon>Thiohalomonadales</taxon>
        <taxon>Thiohalomonadaceae</taxon>
        <taxon>Thiohalomonas</taxon>
    </lineage>
</organism>
<keyword evidence="1" id="KW-0175">Coiled coil</keyword>
<dbReference type="InterPro" id="IPR049806">
    <property type="entry name" value="MasK-like_C"/>
</dbReference>
<keyword evidence="5" id="KW-1185">Reference proteome</keyword>
<dbReference type="EMBL" id="FMWD01000008">
    <property type="protein sequence ID" value="SCZ64643.1"/>
    <property type="molecule type" value="Genomic_DNA"/>
</dbReference>
<evidence type="ECO:0000313" key="4">
    <source>
        <dbReference type="EMBL" id="SCZ64643.1"/>
    </source>
</evidence>
<evidence type="ECO:0000256" key="3">
    <source>
        <dbReference type="SAM" id="Phobius"/>
    </source>
</evidence>
<accession>A0A1G5QS30</accession>
<dbReference type="OrthoDB" id="7057177at2"/>
<feature type="coiled-coil region" evidence="1">
    <location>
        <begin position="81"/>
        <end position="136"/>
    </location>
</feature>
<keyword evidence="3" id="KW-0472">Membrane</keyword>
<dbReference type="STRING" id="415747.SAMN03097708_02679"/>
<reference evidence="4 5" key="1">
    <citation type="submission" date="2016-10" db="EMBL/GenBank/DDBJ databases">
        <authorList>
            <person name="de Groot N.N."/>
        </authorList>
    </citation>
    <scope>NUCLEOTIDE SEQUENCE [LARGE SCALE GENOMIC DNA]</scope>
    <source>
        <strain evidence="4 5">HLD2</strain>
    </source>
</reference>
<evidence type="ECO:0000313" key="5">
    <source>
        <dbReference type="Proteomes" id="UP000199648"/>
    </source>
</evidence>
<feature type="region of interest" description="Disordered" evidence="2">
    <location>
        <begin position="206"/>
        <end position="256"/>
    </location>
</feature>
<dbReference type="RefSeq" id="WP_139181509.1">
    <property type="nucleotide sequence ID" value="NZ_FMWD01000008.1"/>
</dbReference>
<name>A0A1G5QS30_9GAMM</name>
<dbReference type="AlphaFoldDB" id="A0A1G5QS30"/>
<dbReference type="Proteomes" id="UP000199648">
    <property type="component" value="Unassembled WGS sequence"/>
</dbReference>
<dbReference type="SUPFAM" id="SSF74653">
    <property type="entry name" value="TolA/TonB C-terminal domain"/>
    <property type="match status" value="1"/>
</dbReference>
<feature type="compositionally biased region" description="Basic and acidic residues" evidence="2">
    <location>
        <begin position="206"/>
        <end position="254"/>
    </location>
</feature>
<feature type="region of interest" description="Disordered" evidence="2">
    <location>
        <begin position="343"/>
        <end position="364"/>
    </location>
</feature>
<feature type="transmembrane region" description="Helical" evidence="3">
    <location>
        <begin position="168"/>
        <end position="186"/>
    </location>
</feature>
<evidence type="ECO:0000256" key="1">
    <source>
        <dbReference type="SAM" id="Coils"/>
    </source>
</evidence>
<protein>
    <recommendedName>
        <fullName evidence="6">TonB family C-terminal domain-containing protein</fullName>
    </recommendedName>
</protein>
<gene>
    <name evidence="4" type="ORF">SAMN03097708_02679</name>
</gene>
<proteinExistence type="predicted"/>
<feature type="compositionally biased region" description="Basic and acidic residues" evidence="2">
    <location>
        <begin position="344"/>
        <end position="353"/>
    </location>
</feature>